<comment type="caution">
    <text evidence="14">The sequence shown here is derived from an EMBL/GenBank/DDBJ whole genome shotgun (WGS) entry which is preliminary data.</text>
</comment>
<dbReference type="EMBL" id="PGCJ01000166">
    <property type="protein sequence ID" value="PLW41666.1"/>
    <property type="molecule type" value="Genomic_DNA"/>
</dbReference>
<evidence type="ECO:0000256" key="10">
    <source>
        <dbReference type="RuleBase" id="RU003814"/>
    </source>
</evidence>
<dbReference type="Pfam" id="PF08327">
    <property type="entry name" value="AHSA1"/>
    <property type="match status" value="1"/>
</dbReference>
<dbReference type="Gene3D" id="3.15.10.20">
    <property type="entry name" value="Activator of Hsp90 ATPase Aha1, N-terminal domain"/>
    <property type="match status" value="1"/>
</dbReference>
<dbReference type="InterPro" id="IPR015310">
    <property type="entry name" value="AHSA1-like_N"/>
</dbReference>
<dbReference type="SUPFAM" id="SSF103111">
    <property type="entry name" value="Activator of Hsp90 ATPase, Aha1"/>
    <property type="match status" value="1"/>
</dbReference>
<dbReference type="SUPFAM" id="SSF55961">
    <property type="entry name" value="Bet v1-like"/>
    <property type="match status" value="1"/>
</dbReference>
<proteinExistence type="inferred from homology"/>
<keyword evidence="6" id="KW-0648">Protein biosynthesis</keyword>
<evidence type="ECO:0000256" key="3">
    <source>
        <dbReference type="ARBA" id="ARBA00007251"/>
    </source>
</evidence>
<gene>
    <name evidence="14" type="ORF">PCANC_13193</name>
</gene>
<feature type="compositionally biased region" description="Polar residues" evidence="11">
    <location>
        <begin position="691"/>
        <end position="700"/>
    </location>
</feature>
<dbReference type="SMART" id="SM01000">
    <property type="entry name" value="Aha1_N"/>
    <property type="match status" value="1"/>
</dbReference>
<dbReference type="Gene3D" id="3.40.50.10470">
    <property type="entry name" value="Translation initiation factor eif-2b, domain 2"/>
    <property type="match status" value="1"/>
</dbReference>
<dbReference type="InterPro" id="IPR013538">
    <property type="entry name" value="ASHA1/2-like_C"/>
</dbReference>
<dbReference type="GO" id="GO:0005085">
    <property type="term" value="F:guanyl-nucleotide exchange factor activity"/>
    <property type="evidence" value="ECO:0007669"/>
    <property type="project" value="TreeGrafter"/>
</dbReference>
<dbReference type="InterPro" id="IPR023393">
    <property type="entry name" value="START-like_dom_sf"/>
</dbReference>
<sequence length="904" mass="97699">MPRGGSPYSKETTAVISLTVKTVSDKVSSTIGQAADNMAGMFNVVSSSPSHGDSEFDVVEYYHGILEKDENLAVPIAAVQCLSECVSKSTASTMQELIGTLYVAIDLLKQATSNLISLTAGCDLFLRFLMTHQSGDLVSFGDHKHSLVTKAHKYVTESRANCVDKVASSAAKFIEDGSTIMVHGYSRVVLHTLLRAYSPSEKPRKRFQVFVTESRPSGLGLKTHAILEQYGIPCVVLLDSAVAYAMAKVDLVLVGAEAVLEDGGLINYIGCYQMAIAAKAHHKPFYALTESYKFLRLFPLSQYDVPTKQPTLQFPSNQVSKSIVASDSGSNLPGSMIQSHSSVSAKVTLEQIAGNNPTLDYTTPDLITLVISDSGILTPPGVAEVLLSIFERLWNGSLQDGTFPASLDSRLGNPLFPGSSGRLLPRERTGKFWKVVRQSTRSPADPRSHCKITPTPTPTLPLYHQHHHPPSEAVILLSLEKRCPTSSRTTIGGKSFCLHPAMSLSVTHVVLFFYWVMDDDNRTKDLSRWAKDWFDDKLLGIGEVDGLKIDSVSTFEGDCELGMRKAKLITIYDLRMTVRWTGGGSSGSLTIPEISHDMAEADYVFEGALDSGGKAEMESRAKKSLGAAMCKVFQAFPKAIIDEHGAGFYKENGLSPAGTPGGSGTSTPQPSTTTTNLQTKSAPTAAPVPTDGQSAKTGKENVVNTSSVRIDGQFMCSASDLFNFVTDETKIPMWSRNPAKMKPEVGAEMSLFGGNVIGKVISVERPKEIVTTWRAPTWPAGHFGKLKTSLVQGSDSTNLELYLTGVPVGTEEETERNLDIFYLRSLKQIGLAIASPFSAHSSKQPSTGRARRSSSPPEYPTPVVPPPRWSLLLTSAIPMGLSIGLILALGVAIWKGPTGDHWRT</sequence>
<dbReference type="PANTHER" id="PTHR45860">
    <property type="entry name" value="TRANSLATION INITIATION FACTOR EIF-2B SUBUNIT ALPHA"/>
    <property type="match status" value="1"/>
</dbReference>
<comment type="subunit">
    <text evidence="9">Component of the translation initiation factor 2B (eIF2B) complex which is a heterodecamer of two sets of five different subunits: alpha, beta, gamma, delta and epsilon. Subunits alpha, beta and delta comprise a regulatory subcomplex and subunits epsilon and gamma comprise a catalytic subcomplex. Within the complex, the hexameric regulatory complex resides at the center, with the two heterodimeric catalytic subcomplexes bound on opposite sides.</text>
</comment>
<feature type="compositionally biased region" description="Polar residues" evidence="11">
    <location>
        <begin position="838"/>
        <end position="847"/>
    </location>
</feature>
<dbReference type="Gene3D" id="3.30.530.20">
    <property type="match status" value="1"/>
</dbReference>
<dbReference type="Pfam" id="PF09229">
    <property type="entry name" value="Aha1_N"/>
    <property type="match status" value="1"/>
</dbReference>
<dbReference type="InterPro" id="IPR000649">
    <property type="entry name" value="IF-2B-related"/>
</dbReference>
<dbReference type="PANTHER" id="PTHR45860:SF1">
    <property type="entry name" value="TRANSLATION INITIATION FACTOR EIF-2B SUBUNIT ALPHA"/>
    <property type="match status" value="1"/>
</dbReference>
<feature type="region of interest" description="Disordered" evidence="11">
    <location>
        <begin position="651"/>
        <end position="700"/>
    </location>
</feature>
<feature type="transmembrane region" description="Helical" evidence="12">
    <location>
        <begin position="869"/>
        <end position="894"/>
    </location>
</feature>
<dbReference type="InterPro" id="IPR042528">
    <property type="entry name" value="elF-2B_alpha_N"/>
</dbReference>
<dbReference type="InterPro" id="IPR036338">
    <property type="entry name" value="Aha1"/>
</dbReference>
<keyword evidence="15" id="KW-1185">Reference proteome</keyword>
<evidence type="ECO:0000259" key="13">
    <source>
        <dbReference type="SMART" id="SM01000"/>
    </source>
</evidence>
<dbReference type="GO" id="GO:0005829">
    <property type="term" value="C:cytosol"/>
    <property type="evidence" value="ECO:0007669"/>
    <property type="project" value="UniProtKB-SubCell"/>
</dbReference>
<comment type="similarity">
    <text evidence="3 10">Belongs to the eIF-2B alpha/beta/delta subunits family.</text>
</comment>
<evidence type="ECO:0000256" key="1">
    <source>
        <dbReference type="ARBA" id="ARBA00004514"/>
    </source>
</evidence>
<keyword evidence="12" id="KW-1133">Transmembrane helix</keyword>
<evidence type="ECO:0000256" key="12">
    <source>
        <dbReference type="SAM" id="Phobius"/>
    </source>
</evidence>
<dbReference type="GO" id="GO:0003743">
    <property type="term" value="F:translation initiation factor activity"/>
    <property type="evidence" value="ECO:0007669"/>
    <property type="project" value="UniProtKB-KW"/>
</dbReference>
<dbReference type="GO" id="GO:0051087">
    <property type="term" value="F:protein-folding chaperone binding"/>
    <property type="evidence" value="ECO:0007669"/>
    <property type="project" value="InterPro"/>
</dbReference>
<dbReference type="AlphaFoldDB" id="A0A2N5UVK6"/>
<evidence type="ECO:0000256" key="2">
    <source>
        <dbReference type="ARBA" id="ARBA00006817"/>
    </source>
</evidence>
<accession>A0A2N5UVK6</accession>
<evidence type="ECO:0000256" key="6">
    <source>
        <dbReference type="ARBA" id="ARBA00022917"/>
    </source>
</evidence>
<name>A0A2N5UVK6_9BASI</name>
<dbReference type="InterPro" id="IPR042529">
    <property type="entry name" value="IF_2B-like_C"/>
</dbReference>
<feature type="compositionally biased region" description="Low complexity" evidence="11">
    <location>
        <begin position="665"/>
        <end position="675"/>
    </location>
</feature>
<dbReference type="CDD" id="cd08892">
    <property type="entry name" value="SRPBCC_Aha1"/>
    <property type="match status" value="1"/>
</dbReference>
<dbReference type="Proteomes" id="UP000235388">
    <property type="component" value="Unassembled WGS sequence"/>
</dbReference>
<keyword evidence="12" id="KW-0472">Membrane</keyword>
<evidence type="ECO:0000313" key="14">
    <source>
        <dbReference type="EMBL" id="PLW41666.1"/>
    </source>
</evidence>
<reference evidence="14 15" key="1">
    <citation type="submission" date="2017-11" db="EMBL/GenBank/DDBJ databases">
        <title>De novo assembly and phasing of dikaryotic genomes from two isolates of Puccinia coronata f. sp. avenae, the causal agent of oat crown rust.</title>
        <authorList>
            <person name="Miller M.E."/>
            <person name="Zhang Y."/>
            <person name="Omidvar V."/>
            <person name="Sperschneider J."/>
            <person name="Schwessinger B."/>
            <person name="Raley C."/>
            <person name="Palmer J.M."/>
            <person name="Garnica D."/>
            <person name="Upadhyaya N."/>
            <person name="Rathjen J."/>
            <person name="Taylor J.M."/>
            <person name="Park R.F."/>
            <person name="Dodds P.N."/>
            <person name="Hirsch C.D."/>
            <person name="Kianian S.F."/>
            <person name="Figueroa M."/>
        </authorList>
    </citation>
    <scope>NUCLEOTIDE SEQUENCE [LARGE SCALE GENOMIC DNA]</scope>
    <source>
        <strain evidence="14">12NC29</strain>
    </source>
</reference>
<evidence type="ECO:0000313" key="15">
    <source>
        <dbReference type="Proteomes" id="UP000235388"/>
    </source>
</evidence>
<dbReference type="InterPro" id="IPR037171">
    <property type="entry name" value="NagB/RpiA_transferase-like"/>
</dbReference>
<keyword evidence="12" id="KW-0812">Transmembrane</keyword>
<dbReference type="Pfam" id="PF01008">
    <property type="entry name" value="IF-2B"/>
    <property type="match status" value="1"/>
</dbReference>
<evidence type="ECO:0000256" key="8">
    <source>
        <dbReference type="ARBA" id="ARBA00044236"/>
    </source>
</evidence>
<dbReference type="SUPFAM" id="SSF100950">
    <property type="entry name" value="NagB/RpiA/CoA transferase-like"/>
    <property type="match status" value="1"/>
</dbReference>
<dbReference type="GO" id="GO:0005851">
    <property type="term" value="C:eukaryotic translation initiation factor 2B complex"/>
    <property type="evidence" value="ECO:0007669"/>
    <property type="project" value="TreeGrafter"/>
</dbReference>
<comment type="similarity">
    <text evidence="2">Belongs to the AHA1 family.</text>
</comment>
<keyword evidence="5" id="KW-0396">Initiation factor</keyword>
<dbReference type="InterPro" id="IPR051501">
    <property type="entry name" value="eIF2B_alpha/beta/delta"/>
</dbReference>
<dbReference type="GO" id="GO:0001671">
    <property type="term" value="F:ATPase activator activity"/>
    <property type="evidence" value="ECO:0007669"/>
    <property type="project" value="InterPro"/>
</dbReference>
<evidence type="ECO:0000256" key="4">
    <source>
        <dbReference type="ARBA" id="ARBA00022490"/>
    </source>
</evidence>
<dbReference type="STRING" id="200324.A0A2N5UVK6"/>
<organism evidence="14 15">
    <name type="scientific">Puccinia coronata f. sp. avenae</name>
    <dbReference type="NCBI Taxonomy" id="200324"/>
    <lineage>
        <taxon>Eukaryota</taxon>
        <taxon>Fungi</taxon>
        <taxon>Dikarya</taxon>
        <taxon>Basidiomycota</taxon>
        <taxon>Pucciniomycotina</taxon>
        <taxon>Pucciniomycetes</taxon>
        <taxon>Pucciniales</taxon>
        <taxon>Pucciniaceae</taxon>
        <taxon>Puccinia</taxon>
    </lineage>
</organism>
<evidence type="ECO:0000256" key="11">
    <source>
        <dbReference type="SAM" id="MobiDB-lite"/>
    </source>
</evidence>
<protein>
    <recommendedName>
        <fullName evidence="7">Translation initiation factor eIF2B subunit alpha</fullName>
    </recommendedName>
    <alternativeName>
        <fullName evidence="8">eIF2B GDP-GTP exchange factor subunit alpha</fullName>
    </alternativeName>
</protein>
<dbReference type="OrthoDB" id="10249309at2759"/>
<evidence type="ECO:0000256" key="7">
    <source>
        <dbReference type="ARBA" id="ARBA00044208"/>
    </source>
</evidence>
<feature type="domain" description="Activator of Hsp90 ATPase AHSA1-like N-terminal" evidence="13">
    <location>
        <begin position="523"/>
        <end position="646"/>
    </location>
</feature>
<evidence type="ECO:0000256" key="9">
    <source>
        <dbReference type="ARBA" id="ARBA00046432"/>
    </source>
</evidence>
<keyword evidence="4" id="KW-0963">Cytoplasm</keyword>
<comment type="subcellular location">
    <subcellularLocation>
        <location evidence="1">Cytoplasm</location>
        <location evidence="1">Cytosol</location>
    </subcellularLocation>
</comment>
<evidence type="ECO:0000256" key="5">
    <source>
        <dbReference type="ARBA" id="ARBA00022540"/>
    </source>
</evidence>
<feature type="region of interest" description="Disordered" evidence="11">
    <location>
        <begin position="838"/>
        <end position="862"/>
    </location>
</feature>
<dbReference type="Gene3D" id="1.20.120.1070">
    <property type="entry name" value="Translation initiation factor eIF-2B, N-terminal domain"/>
    <property type="match status" value="1"/>
</dbReference>